<evidence type="ECO:0000313" key="3">
    <source>
        <dbReference type="Proteomes" id="UP000275078"/>
    </source>
</evidence>
<feature type="transmembrane region" description="Helical" evidence="1">
    <location>
        <begin position="17"/>
        <end position="35"/>
    </location>
</feature>
<evidence type="ECO:0000256" key="1">
    <source>
        <dbReference type="SAM" id="Phobius"/>
    </source>
</evidence>
<evidence type="ECO:0000313" key="2">
    <source>
        <dbReference type="EMBL" id="RPA79176.1"/>
    </source>
</evidence>
<evidence type="ECO:0008006" key="4">
    <source>
        <dbReference type="Google" id="ProtNLM"/>
    </source>
</evidence>
<proteinExistence type="predicted"/>
<name>A0A3N4I1C0_ASCIM</name>
<organism evidence="2 3">
    <name type="scientific">Ascobolus immersus RN42</name>
    <dbReference type="NCBI Taxonomy" id="1160509"/>
    <lineage>
        <taxon>Eukaryota</taxon>
        <taxon>Fungi</taxon>
        <taxon>Dikarya</taxon>
        <taxon>Ascomycota</taxon>
        <taxon>Pezizomycotina</taxon>
        <taxon>Pezizomycetes</taxon>
        <taxon>Pezizales</taxon>
        <taxon>Ascobolaceae</taxon>
        <taxon>Ascobolus</taxon>
    </lineage>
</organism>
<gene>
    <name evidence="2" type="ORF">BJ508DRAFT_416115</name>
</gene>
<keyword evidence="1" id="KW-1133">Transmembrane helix</keyword>
<reference evidence="2 3" key="1">
    <citation type="journal article" date="2018" name="Nat. Ecol. Evol.">
        <title>Pezizomycetes genomes reveal the molecular basis of ectomycorrhizal truffle lifestyle.</title>
        <authorList>
            <person name="Murat C."/>
            <person name="Payen T."/>
            <person name="Noel B."/>
            <person name="Kuo A."/>
            <person name="Morin E."/>
            <person name="Chen J."/>
            <person name="Kohler A."/>
            <person name="Krizsan K."/>
            <person name="Balestrini R."/>
            <person name="Da Silva C."/>
            <person name="Montanini B."/>
            <person name="Hainaut M."/>
            <person name="Levati E."/>
            <person name="Barry K.W."/>
            <person name="Belfiori B."/>
            <person name="Cichocki N."/>
            <person name="Clum A."/>
            <person name="Dockter R.B."/>
            <person name="Fauchery L."/>
            <person name="Guy J."/>
            <person name="Iotti M."/>
            <person name="Le Tacon F."/>
            <person name="Lindquist E.A."/>
            <person name="Lipzen A."/>
            <person name="Malagnac F."/>
            <person name="Mello A."/>
            <person name="Molinier V."/>
            <person name="Miyauchi S."/>
            <person name="Poulain J."/>
            <person name="Riccioni C."/>
            <person name="Rubini A."/>
            <person name="Sitrit Y."/>
            <person name="Splivallo R."/>
            <person name="Traeger S."/>
            <person name="Wang M."/>
            <person name="Zifcakova L."/>
            <person name="Wipf D."/>
            <person name="Zambonelli A."/>
            <person name="Paolocci F."/>
            <person name="Nowrousian M."/>
            <person name="Ottonello S."/>
            <person name="Baldrian P."/>
            <person name="Spatafora J.W."/>
            <person name="Henrissat B."/>
            <person name="Nagy L.G."/>
            <person name="Aury J.M."/>
            <person name="Wincker P."/>
            <person name="Grigoriev I.V."/>
            <person name="Bonfante P."/>
            <person name="Martin F.M."/>
        </authorList>
    </citation>
    <scope>NUCLEOTIDE SEQUENCE [LARGE SCALE GENOMIC DNA]</scope>
    <source>
        <strain evidence="2 3">RN42</strain>
    </source>
</reference>
<dbReference type="AlphaFoldDB" id="A0A3N4I1C0"/>
<sequence>MGFSIRNITVVDFSLPTLIRLTTIIGGYIIIRRYLVQIMAFLQKKQLEKPIVTTSSTSYITESELKRRAEYIPYGMERVQDTKLADGSSRAISATAIDAEEEYLNGAWGSRQRLKKKYESIQKQREYLNKREVVDMGEESEEELEGILEN</sequence>
<dbReference type="Proteomes" id="UP000275078">
    <property type="component" value="Unassembled WGS sequence"/>
</dbReference>
<accession>A0A3N4I1C0</accession>
<keyword evidence="1" id="KW-0472">Membrane</keyword>
<keyword evidence="1" id="KW-0812">Transmembrane</keyword>
<dbReference type="EMBL" id="ML119702">
    <property type="protein sequence ID" value="RPA79176.1"/>
    <property type="molecule type" value="Genomic_DNA"/>
</dbReference>
<protein>
    <recommendedName>
        <fullName evidence="4">DUF1531-domain-containing protein</fullName>
    </recommendedName>
</protein>
<keyword evidence="3" id="KW-1185">Reference proteome</keyword>